<feature type="compositionally biased region" description="Polar residues" evidence="1">
    <location>
        <begin position="1009"/>
        <end position="1029"/>
    </location>
</feature>
<feature type="compositionally biased region" description="Polar residues" evidence="1">
    <location>
        <begin position="254"/>
        <end position="269"/>
    </location>
</feature>
<proteinExistence type="predicted"/>
<feature type="compositionally biased region" description="Low complexity" evidence="1">
    <location>
        <begin position="1068"/>
        <end position="1079"/>
    </location>
</feature>
<organism evidence="2">
    <name type="scientific">Aegilops tauschii</name>
    <name type="common">Tausch's goatgrass</name>
    <name type="synonym">Aegilops squarrosa</name>
    <dbReference type="NCBI Taxonomy" id="37682"/>
    <lineage>
        <taxon>Eukaryota</taxon>
        <taxon>Viridiplantae</taxon>
        <taxon>Streptophyta</taxon>
        <taxon>Embryophyta</taxon>
        <taxon>Tracheophyta</taxon>
        <taxon>Spermatophyta</taxon>
        <taxon>Magnoliopsida</taxon>
        <taxon>Liliopsida</taxon>
        <taxon>Poales</taxon>
        <taxon>Poaceae</taxon>
        <taxon>BOP clade</taxon>
        <taxon>Pooideae</taxon>
        <taxon>Triticodae</taxon>
        <taxon>Triticeae</taxon>
        <taxon>Triticinae</taxon>
        <taxon>Aegilops</taxon>
    </lineage>
</organism>
<feature type="compositionally biased region" description="Polar residues" evidence="1">
    <location>
        <begin position="219"/>
        <end position="233"/>
    </location>
</feature>
<feature type="compositionally biased region" description="Polar residues" evidence="1">
    <location>
        <begin position="861"/>
        <end position="883"/>
    </location>
</feature>
<feature type="compositionally biased region" description="Polar residues" evidence="1">
    <location>
        <begin position="603"/>
        <end position="612"/>
    </location>
</feature>
<accession>M8CRX5</accession>
<dbReference type="EnsemblPlants" id="EMT30332">
    <property type="protein sequence ID" value="EMT30332"/>
    <property type="gene ID" value="F775_04348"/>
</dbReference>
<name>M8CRX5_AEGTA</name>
<feature type="region of interest" description="Disordered" evidence="1">
    <location>
        <begin position="959"/>
        <end position="1036"/>
    </location>
</feature>
<feature type="region of interest" description="Disordered" evidence="1">
    <location>
        <begin position="601"/>
        <end position="626"/>
    </location>
</feature>
<reference evidence="2" key="1">
    <citation type="submission" date="2015-06" db="UniProtKB">
        <authorList>
            <consortium name="EnsemblPlants"/>
        </authorList>
    </citation>
    <scope>IDENTIFICATION</scope>
</reference>
<feature type="compositionally biased region" description="Polar residues" evidence="1">
    <location>
        <begin position="459"/>
        <end position="532"/>
    </location>
</feature>
<feature type="compositionally biased region" description="Polar residues" evidence="1">
    <location>
        <begin position="379"/>
        <end position="408"/>
    </location>
</feature>
<dbReference type="PANTHER" id="PTHR31267:SF2">
    <property type="entry name" value="EXPRESSED PROTEIN"/>
    <property type="match status" value="1"/>
</dbReference>
<evidence type="ECO:0000313" key="2">
    <source>
        <dbReference type="EnsemblPlants" id="EMT30332"/>
    </source>
</evidence>
<feature type="region of interest" description="Disordered" evidence="1">
    <location>
        <begin position="333"/>
        <end position="354"/>
    </location>
</feature>
<feature type="region of interest" description="Disordered" evidence="1">
    <location>
        <begin position="379"/>
        <end position="532"/>
    </location>
</feature>
<feature type="compositionally biased region" description="Polar residues" evidence="1">
    <location>
        <begin position="837"/>
        <end position="846"/>
    </location>
</feature>
<evidence type="ECO:0000256" key="1">
    <source>
        <dbReference type="SAM" id="MobiDB-lite"/>
    </source>
</evidence>
<feature type="compositionally biased region" description="Basic and acidic residues" evidence="1">
    <location>
        <begin position="448"/>
        <end position="458"/>
    </location>
</feature>
<feature type="region of interest" description="Disordered" evidence="1">
    <location>
        <begin position="822"/>
        <end position="923"/>
    </location>
</feature>
<feature type="region of interest" description="Disordered" evidence="1">
    <location>
        <begin position="1066"/>
        <end position="1088"/>
    </location>
</feature>
<feature type="compositionally biased region" description="Basic and acidic residues" evidence="1">
    <location>
        <begin position="848"/>
        <end position="858"/>
    </location>
</feature>
<sequence>MSQFHHTQHGGDGDFQMWQQQMMYKQLQEFQRQQNAQQIDHGARMQPSFGQFQAPARAAPADQLPVITNEMPNNEATAYAWPQNFASGDPRLPSNSQMVNTGSNTNWEQYGGAPAMGNFMNGSVFPNTQSQPMRPMGLATQQMNQSFYQIPATSRGGSVNQYPQFLGIPADLQNAMTRASTHQPEKVSRPFSSLMDEPSPQEKGASSSMQNFRGKGGFLSNSPLQSQGDNNKAGSPVPVNHLRHGFQLQDFHGRSNQPQAGLQEKSTMQVAPASGGASLDPTEEKFLFGDDEDSNWGALLKGDNDQGNSLDNDNFGGALPSLQSGSWSALMQETLQSSTSKDNPKEEWSGLSLQKTQTVANNSTLPARDQSKLAALSAGLQNARPSSASSYGDGTMNNPDFTSFQHATRSPYEQRDKTPHESPRATVTNHQSTAEANNGYIQQSLKQKQSDEYGRQEQVHLSNGNWAQQKSETPRNSSHSTGAPSSTHGFWMSQQNTVDHNINQESSNSQNDWKSNSPLGQDISSTQNVFNSDGNFWKSSGGNANSVRRLQQMKPDISTSQMQKDSSDGKGVSMMGSSMPTINPNQHQMVMGRTGEHGGINHNIGSRGTETSESLRRSAEPRPNDCNQEYQNAIHMERPGNILNHGQHVNSDHAARRHPFFAAKESQNLGSGQQAGGSYMLQNHAMDNTGVNIRHSPGNPVTNNQFPPQSLQGQNNLKPRFVTNSQVAANMASVNEKMLVGDEHFKSRHGVTNSSSASPFGVSDAGLSQNRAVQNSQHMLQLLHKVDNTSDSNALTDMANSPLDNVANTQQQLNQSSLQGFGLRLAPPSQRHPTSDHLWSSHTNADGKQPEHSARGEHQAQLPSTATNYLSPAHPSSQPTPFHSSEMGGTGQPAAHFPQLNSGQQYPVPDARSGSVPTPQQDSTATVFKNVWTNISAQRLAGTQSNKITPNILQSMMFSNNPNLWGSQKADDQGQKGSTPPDVATSSANSHNQETKQALDSDAGLASSEMANFDSTGSAVPRGNQTLQKHSSDGNFALPASSLAQLRQQGIMNPRQGENPAANFQVMNTSHNTGTNTSGIGLHGNPTPSNLQQTNFALLHQMQAMGHVDVDPGNKTGKMLKPNEISSDASQVDWKSAQRFAHGANNSLRSSIDNIGSTSVQGSFPSDMKMLSFAPRNNEERSTSIPSQIPSREVLSHGMVMRNDHQSQVQSLGTNASSNLIERSERPGINPQMAPSWFEHYGNQRNGQNHSVFNAQKTPTPPYNVPKASWCMENNSLEDRADAGQAARPLVPNMKTALVTRPKKRKFTERALVSWHKISEGTQKLRKTSYLFVELFILCCLDVANNCDHLQLLDSTNEMDWAWAANRLIKKSEDDPESLEDAPVNYLPRKRLIMTTKLIQEVFPAIPARVLRAQAVSAYESATYNIAMFTLGDTCIISSDNSRALADNENNPSEQRTSAKQMEDKLSKVVEVFVGRIKKMENDYLSISRALTLFDFDHMLEQEGFDARCASGVPGFGKDFNRKSSGKIPWPEPCSWCRGLVWLTNGFSQNFPG</sequence>
<protein>
    <submittedName>
        <fullName evidence="2">Uncharacterized protein</fullName>
    </submittedName>
</protein>
<feature type="region of interest" description="Disordered" evidence="1">
    <location>
        <begin position="176"/>
        <end position="317"/>
    </location>
</feature>
<dbReference type="PANTHER" id="PTHR31267">
    <property type="entry name" value="DENTIN SIALOPHOSPHOPROTEIN-LIKE PROTEIN"/>
    <property type="match status" value="1"/>
</dbReference>
<feature type="compositionally biased region" description="Basic and acidic residues" evidence="1">
    <location>
        <begin position="412"/>
        <end position="423"/>
    </location>
</feature>
<feature type="compositionally biased region" description="Basic and acidic residues" evidence="1">
    <location>
        <begin position="613"/>
        <end position="623"/>
    </location>
</feature>
<feature type="compositionally biased region" description="Polar residues" evidence="1">
    <location>
        <begin position="425"/>
        <end position="447"/>
    </location>
</feature>